<comment type="subcellular location">
    <subcellularLocation>
        <location evidence="2">Cytoplasm</location>
    </subcellularLocation>
</comment>
<dbReference type="KEGG" id="lum:CNR27_09095"/>
<dbReference type="InterPro" id="IPR046357">
    <property type="entry name" value="PPIase_dom_sf"/>
</dbReference>
<evidence type="ECO:0000313" key="13">
    <source>
        <dbReference type="Proteomes" id="UP000218968"/>
    </source>
</evidence>
<evidence type="ECO:0000259" key="11">
    <source>
        <dbReference type="PROSITE" id="PS50059"/>
    </source>
</evidence>
<dbReference type="Gene3D" id="3.10.50.40">
    <property type="match status" value="1"/>
</dbReference>
<gene>
    <name evidence="12" type="ORF">CNR27_09095</name>
</gene>
<evidence type="ECO:0000256" key="2">
    <source>
        <dbReference type="ARBA" id="ARBA00004496"/>
    </source>
</evidence>
<protein>
    <recommendedName>
        <fullName evidence="10">Peptidyl-prolyl cis-trans isomerase</fullName>
        <ecNumber evidence="10">5.2.1.8</ecNumber>
    </recommendedName>
</protein>
<dbReference type="EMBL" id="CP023406">
    <property type="protein sequence ID" value="ATD67572.1"/>
    <property type="molecule type" value="Genomic_DNA"/>
</dbReference>
<dbReference type="OrthoDB" id="9808891at2"/>
<feature type="domain" description="PPIase FKBP-type" evidence="11">
    <location>
        <begin position="6"/>
        <end position="83"/>
    </location>
</feature>
<evidence type="ECO:0000256" key="8">
    <source>
        <dbReference type="ARBA" id="ARBA00037071"/>
    </source>
</evidence>
<dbReference type="SUPFAM" id="SSF54534">
    <property type="entry name" value="FKBP-like"/>
    <property type="match status" value="1"/>
</dbReference>
<organism evidence="12 13">
    <name type="scientific">Luteimonas chenhongjianii</name>
    <dbReference type="NCBI Taxonomy" id="2006110"/>
    <lineage>
        <taxon>Bacteria</taxon>
        <taxon>Pseudomonadati</taxon>
        <taxon>Pseudomonadota</taxon>
        <taxon>Gammaproteobacteria</taxon>
        <taxon>Lysobacterales</taxon>
        <taxon>Lysobacteraceae</taxon>
        <taxon>Luteimonas</taxon>
    </lineage>
</organism>
<reference evidence="13" key="1">
    <citation type="submission" date="2017-09" db="EMBL/GenBank/DDBJ databases">
        <title>Luteimonas liuhanmingii sp.nov., isolated from the intestinal contents of Tibetan Plateau Pika in Yushu, Qinghai Province, China.</title>
        <authorList>
            <person name="Gui Z."/>
        </authorList>
    </citation>
    <scope>NUCLEOTIDE SEQUENCE [LARGE SCALE GENOMIC DNA]</scope>
    <source>
        <strain evidence="13">100111</strain>
    </source>
</reference>
<dbReference type="Proteomes" id="UP000218968">
    <property type="component" value="Chromosome"/>
</dbReference>
<dbReference type="Gene3D" id="2.40.10.330">
    <property type="match status" value="1"/>
</dbReference>
<dbReference type="PANTHER" id="PTHR47861">
    <property type="entry name" value="FKBP-TYPE PEPTIDYL-PROLYL CIS-TRANS ISOMERASE SLYD"/>
    <property type="match status" value="1"/>
</dbReference>
<comment type="function">
    <text evidence="8">Also involved in hydrogenase metallocenter assembly, probably by participating in the nickel insertion step. This function in hydrogenase biosynthesis requires chaperone activity and the presence of the metal-binding domain, but not PPIase activity.</text>
</comment>
<keyword evidence="5 9" id="KW-0697">Rotamase</keyword>
<dbReference type="RefSeq" id="WP_096298122.1">
    <property type="nucleotide sequence ID" value="NZ_CP023406.1"/>
</dbReference>
<evidence type="ECO:0000256" key="3">
    <source>
        <dbReference type="ARBA" id="ARBA00006577"/>
    </source>
</evidence>
<evidence type="ECO:0000256" key="9">
    <source>
        <dbReference type="PROSITE-ProRule" id="PRU00277"/>
    </source>
</evidence>
<evidence type="ECO:0000256" key="10">
    <source>
        <dbReference type="RuleBase" id="RU003915"/>
    </source>
</evidence>
<proteinExistence type="inferred from homology"/>
<dbReference type="Pfam" id="PF00254">
    <property type="entry name" value="FKBP_C"/>
    <property type="match status" value="1"/>
</dbReference>
<keyword evidence="13" id="KW-1185">Reference proteome</keyword>
<evidence type="ECO:0000256" key="4">
    <source>
        <dbReference type="ARBA" id="ARBA00022490"/>
    </source>
</evidence>
<keyword evidence="7 9" id="KW-0413">Isomerase</keyword>
<keyword evidence="4" id="KW-0963">Cytoplasm</keyword>
<evidence type="ECO:0000256" key="1">
    <source>
        <dbReference type="ARBA" id="ARBA00000971"/>
    </source>
</evidence>
<comment type="similarity">
    <text evidence="3 10">Belongs to the FKBP-type PPIase family.</text>
</comment>
<evidence type="ECO:0000256" key="7">
    <source>
        <dbReference type="ARBA" id="ARBA00023235"/>
    </source>
</evidence>
<keyword evidence="6" id="KW-0143">Chaperone</keyword>
<dbReference type="InterPro" id="IPR048261">
    <property type="entry name" value="SlpA/SlyD-like_ins_sf"/>
</dbReference>
<sequence>MDIVAARVATFHYTLTDDDGNVIDKSPEDRPLSYFHGGGNIVPGLENALEGRKAGDSLKVDVKPEEGYGLRNDSLVQAVPKQAFQGIDTIEPGMQFQAHGGAGPMLVTVVEVGETEVTIDGNHPLAGKTLHFAIEIVDVREASEEEKQVGQVAGLGE</sequence>
<dbReference type="PROSITE" id="PS50059">
    <property type="entry name" value="FKBP_PPIASE"/>
    <property type="match status" value="1"/>
</dbReference>
<dbReference type="GO" id="GO:0003755">
    <property type="term" value="F:peptidyl-prolyl cis-trans isomerase activity"/>
    <property type="evidence" value="ECO:0007669"/>
    <property type="project" value="UniProtKB-UniRule"/>
</dbReference>
<dbReference type="InterPro" id="IPR001179">
    <property type="entry name" value="PPIase_FKBP_dom"/>
</dbReference>
<evidence type="ECO:0000313" key="12">
    <source>
        <dbReference type="EMBL" id="ATD67572.1"/>
    </source>
</evidence>
<comment type="catalytic activity">
    <reaction evidence="1 9 10">
        <text>[protein]-peptidylproline (omega=180) = [protein]-peptidylproline (omega=0)</text>
        <dbReference type="Rhea" id="RHEA:16237"/>
        <dbReference type="Rhea" id="RHEA-COMP:10747"/>
        <dbReference type="Rhea" id="RHEA-COMP:10748"/>
        <dbReference type="ChEBI" id="CHEBI:83833"/>
        <dbReference type="ChEBI" id="CHEBI:83834"/>
        <dbReference type="EC" id="5.2.1.8"/>
    </reaction>
</comment>
<dbReference type="GO" id="GO:0005737">
    <property type="term" value="C:cytoplasm"/>
    <property type="evidence" value="ECO:0007669"/>
    <property type="project" value="UniProtKB-SubCell"/>
</dbReference>
<name>A0A290XEK4_9GAMM</name>
<dbReference type="AlphaFoldDB" id="A0A290XEK4"/>
<evidence type="ECO:0000256" key="5">
    <source>
        <dbReference type="ARBA" id="ARBA00023110"/>
    </source>
</evidence>
<accession>A0A290XEK4</accession>
<dbReference type="EC" id="5.2.1.8" evidence="10"/>
<dbReference type="GO" id="GO:0042026">
    <property type="term" value="P:protein refolding"/>
    <property type="evidence" value="ECO:0007669"/>
    <property type="project" value="UniProtKB-ARBA"/>
</dbReference>
<dbReference type="PANTHER" id="PTHR47861:SF3">
    <property type="entry name" value="FKBP-TYPE PEPTIDYL-PROLYL CIS-TRANS ISOMERASE SLYD"/>
    <property type="match status" value="1"/>
</dbReference>
<evidence type="ECO:0000256" key="6">
    <source>
        <dbReference type="ARBA" id="ARBA00023186"/>
    </source>
</evidence>